<dbReference type="PANTHER" id="PTHR43539">
    <property type="entry name" value="FLAVIN-BINDING MONOOXYGENASE-LIKE PROTEIN (AFU_ORTHOLOGUE AFUA_4G09220)"/>
    <property type="match status" value="1"/>
</dbReference>
<dbReference type="InterPro" id="IPR050982">
    <property type="entry name" value="Auxin_biosynth/cation_transpt"/>
</dbReference>
<evidence type="ECO:0000313" key="2">
    <source>
        <dbReference type="EMBL" id="GAA2474830.1"/>
    </source>
</evidence>
<dbReference type="InterPro" id="IPR036188">
    <property type="entry name" value="FAD/NAD-bd_sf"/>
</dbReference>
<evidence type="ECO:0000313" key="3">
    <source>
        <dbReference type="Proteomes" id="UP001500730"/>
    </source>
</evidence>
<sequence>MGPVPEEIDVVVVGAGQAGLATSHELGLRGVEHVVLEASKPGSSWLGRWDSFTLVGPNHTVRLPGAPYTGEDPGGFMSRTEVADHLRAYAGRLGRVRTGVPVHALRPLAGGGGYELRTDGETIRSRVVVVATGAYQRPLRPAAVAGLAPDVACVDVLGYRNPAGLPDGAVLVVGSGQSACQIAEELVVSGRDVVMACGRAPWFPRRVGGRDLFEWLMDSSFYEQTPDQLASPAARHGANVQASGARGGHDLHYRTLAALGVRLMGHLLEIDGRTARFAPDLPEVIAAGDAGFRFVRDTVVDVARDRGLPVPEIPEPGPLDTAAPTELDLRGFGAVVVATGFRSRYAEWVDVPGLVDAQGFPVHVDGESVVAPDLHFVGVHFLRRRRSSLLFGVGDDATATATRISARLSLST</sequence>
<dbReference type="PRINTS" id="PR00411">
    <property type="entry name" value="PNDRDTASEI"/>
</dbReference>
<keyword evidence="1" id="KW-0560">Oxidoreductase</keyword>
<dbReference type="SUPFAM" id="SSF51905">
    <property type="entry name" value="FAD/NAD(P)-binding domain"/>
    <property type="match status" value="1"/>
</dbReference>
<dbReference type="Proteomes" id="UP001500730">
    <property type="component" value="Unassembled WGS sequence"/>
</dbReference>
<organism evidence="2 3">
    <name type="scientific">Terrabacter carboxydivorans</name>
    <dbReference type="NCBI Taxonomy" id="619730"/>
    <lineage>
        <taxon>Bacteria</taxon>
        <taxon>Bacillati</taxon>
        <taxon>Actinomycetota</taxon>
        <taxon>Actinomycetes</taxon>
        <taxon>Micrococcales</taxon>
        <taxon>Intrasporangiaceae</taxon>
        <taxon>Terrabacter</taxon>
    </lineage>
</organism>
<dbReference type="Gene3D" id="3.50.50.60">
    <property type="entry name" value="FAD/NAD(P)-binding domain"/>
    <property type="match status" value="2"/>
</dbReference>
<keyword evidence="3" id="KW-1185">Reference proteome</keyword>
<reference evidence="3" key="1">
    <citation type="journal article" date="2019" name="Int. J. Syst. Evol. Microbiol.">
        <title>The Global Catalogue of Microorganisms (GCM) 10K type strain sequencing project: providing services to taxonomists for standard genome sequencing and annotation.</title>
        <authorList>
            <consortium name="The Broad Institute Genomics Platform"/>
            <consortium name="The Broad Institute Genome Sequencing Center for Infectious Disease"/>
            <person name="Wu L."/>
            <person name="Ma J."/>
        </authorList>
    </citation>
    <scope>NUCLEOTIDE SEQUENCE [LARGE SCALE GENOMIC DNA]</scope>
    <source>
        <strain evidence="3">JCM 16259</strain>
    </source>
</reference>
<name>A0ABP5Y7W2_9MICO</name>
<gene>
    <name evidence="2" type="ORF">GCM10009858_10250</name>
</gene>
<dbReference type="EMBL" id="BAAARE010000003">
    <property type="protein sequence ID" value="GAA2474830.1"/>
    <property type="molecule type" value="Genomic_DNA"/>
</dbReference>
<proteinExistence type="predicted"/>
<dbReference type="PRINTS" id="PR00368">
    <property type="entry name" value="FADPNR"/>
</dbReference>
<comment type="caution">
    <text evidence="2">The sequence shown here is derived from an EMBL/GenBank/DDBJ whole genome shotgun (WGS) entry which is preliminary data.</text>
</comment>
<dbReference type="Pfam" id="PF13738">
    <property type="entry name" value="Pyr_redox_3"/>
    <property type="match status" value="1"/>
</dbReference>
<dbReference type="PANTHER" id="PTHR43539:SF78">
    <property type="entry name" value="FLAVIN-CONTAINING MONOOXYGENASE"/>
    <property type="match status" value="1"/>
</dbReference>
<protein>
    <submittedName>
        <fullName evidence="2">NAD(P)/FAD-dependent oxidoreductase</fullName>
    </submittedName>
</protein>
<evidence type="ECO:0000256" key="1">
    <source>
        <dbReference type="ARBA" id="ARBA00023002"/>
    </source>
</evidence>
<accession>A0ABP5Y7W2</accession>